<dbReference type="PANTHER" id="PTHR44375:SF6">
    <property type="entry name" value="F28J7.36 PROTEIN"/>
    <property type="match status" value="1"/>
</dbReference>
<dbReference type="EMBL" id="VEPZ02000971">
    <property type="protein sequence ID" value="KAE8706297.1"/>
    <property type="molecule type" value="Genomic_DNA"/>
</dbReference>
<dbReference type="PRINTS" id="PR00081">
    <property type="entry name" value="GDHRDH"/>
</dbReference>
<evidence type="ECO:0000313" key="2">
    <source>
        <dbReference type="Proteomes" id="UP000436088"/>
    </source>
</evidence>
<protein>
    <submittedName>
        <fullName evidence="1">Detected protein of confused Function</fullName>
    </submittedName>
</protein>
<dbReference type="PANTHER" id="PTHR44375">
    <property type="entry name" value="BETA-KETOACYL-ACP REDUCTASE-LIKE PROTEIN-RELATED"/>
    <property type="match status" value="1"/>
</dbReference>
<accession>A0A6A3ASD9</accession>
<gene>
    <name evidence="1" type="ORF">F3Y22_tig00110402pilonHSYRG00102</name>
</gene>
<evidence type="ECO:0000313" key="1">
    <source>
        <dbReference type="EMBL" id="KAE8706297.1"/>
    </source>
</evidence>
<comment type="caution">
    <text evidence="1">The sequence shown here is derived from an EMBL/GenBank/DDBJ whole genome shotgun (WGS) entry which is preliminary data.</text>
</comment>
<dbReference type="InterPro" id="IPR036291">
    <property type="entry name" value="NAD(P)-bd_dom_sf"/>
</dbReference>
<dbReference type="SUPFAM" id="SSF51735">
    <property type="entry name" value="NAD(P)-binding Rossmann-fold domains"/>
    <property type="match status" value="1"/>
</dbReference>
<dbReference type="Gene3D" id="3.40.50.720">
    <property type="entry name" value="NAD(P)-binding Rossmann-like Domain"/>
    <property type="match status" value="1"/>
</dbReference>
<sequence length="142" mass="15792">MQDHLELRGEELEKIIRTNFTAAIFLLNAVAKRMRDRKSGGSIVFVTTILGAERGLHRGAAAYGSCLAAVQQLTRLTALEIGEHKIRVNAIARGLHEEDEYPMWVGKERAEELVNDAVPLKRWLDVKHDLASTVVYLIGDGS</sequence>
<proteinExistence type="predicted"/>
<dbReference type="Proteomes" id="UP000436088">
    <property type="component" value="Unassembled WGS sequence"/>
</dbReference>
<dbReference type="InterPro" id="IPR002347">
    <property type="entry name" value="SDR_fam"/>
</dbReference>
<reference evidence="1" key="1">
    <citation type="submission" date="2019-09" db="EMBL/GenBank/DDBJ databases">
        <title>Draft genome information of white flower Hibiscus syriacus.</title>
        <authorList>
            <person name="Kim Y.-M."/>
        </authorList>
    </citation>
    <scope>NUCLEOTIDE SEQUENCE [LARGE SCALE GENOMIC DNA]</scope>
    <source>
        <strain evidence="1">YM2019G1</strain>
    </source>
</reference>
<organism evidence="1 2">
    <name type="scientific">Hibiscus syriacus</name>
    <name type="common">Rose of Sharon</name>
    <dbReference type="NCBI Taxonomy" id="106335"/>
    <lineage>
        <taxon>Eukaryota</taxon>
        <taxon>Viridiplantae</taxon>
        <taxon>Streptophyta</taxon>
        <taxon>Embryophyta</taxon>
        <taxon>Tracheophyta</taxon>
        <taxon>Spermatophyta</taxon>
        <taxon>Magnoliopsida</taxon>
        <taxon>eudicotyledons</taxon>
        <taxon>Gunneridae</taxon>
        <taxon>Pentapetalae</taxon>
        <taxon>rosids</taxon>
        <taxon>malvids</taxon>
        <taxon>Malvales</taxon>
        <taxon>Malvaceae</taxon>
        <taxon>Malvoideae</taxon>
        <taxon>Hibiscus</taxon>
    </lineage>
</organism>
<dbReference type="CDD" id="cd05233">
    <property type="entry name" value="SDR_c"/>
    <property type="match status" value="1"/>
</dbReference>
<dbReference type="AlphaFoldDB" id="A0A6A3ASD9"/>
<keyword evidence="2" id="KW-1185">Reference proteome</keyword>
<name>A0A6A3ASD9_HIBSY</name>
<dbReference type="Pfam" id="PF13561">
    <property type="entry name" value="adh_short_C2"/>
    <property type="match status" value="1"/>
</dbReference>